<dbReference type="PROSITE" id="PS50943">
    <property type="entry name" value="HTH_CROC1"/>
    <property type="match status" value="1"/>
</dbReference>
<dbReference type="InterPro" id="IPR039554">
    <property type="entry name" value="HigA2-like_HTH"/>
</dbReference>
<evidence type="ECO:0000313" key="3">
    <source>
        <dbReference type="Proteomes" id="UP001556692"/>
    </source>
</evidence>
<dbReference type="InterPro" id="IPR010982">
    <property type="entry name" value="Lambda_DNA-bd_dom_sf"/>
</dbReference>
<evidence type="ECO:0000259" key="1">
    <source>
        <dbReference type="PROSITE" id="PS50943"/>
    </source>
</evidence>
<dbReference type="SMART" id="SM00530">
    <property type="entry name" value="HTH_XRE"/>
    <property type="match status" value="1"/>
</dbReference>
<dbReference type="SUPFAM" id="SSF47413">
    <property type="entry name" value="lambda repressor-like DNA-binding domains"/>
    <property type="match status" value="1"/>
</dbReference>
<comment type="caution">
    <text evidence="2">The sequence shown here is derived from an EMBL/GenBank/DDBJ whole genome shotgun (WGS) entry which is preliminary data.</text>
</comment>
<dbReference type="Gene3D" id="1.10.260.40">
    <property type="entry name" value="lambda repressor-like DNA-binding domains"/>
    <property type="match status" value="1"/>
</dbReference>
<reference evidence="2 3" key="1">
    <citation type="submission" date="2024-05" db="EMBL/GenBank/DDBJ databases">
        <authorList>
            <person name="Jiang F."/>
        </authorList>
    </citation>
    <scope>NUCLEOTIDE SEQUENCE [LARGE SCALE GENOMIC DNA]</scope>
    <source>
        <strain evidence="2 3">LZ166</strain>
    </source>
</reference>
<protein>
    <submittedName>
        <fullName evidence="2">Helix-turn-helix transcriptional regulator</fullName>
    </submittedName>
</protein>
<gene>
    <name evidence="2" type="ORF">ABGN05_04275</name>
</gene>
<keyword evidence="3" id="KW-1185">Reference proteome</keyword>
<dbReference type="Proteomes" id="UP001556692">
    <property type="component" value="Unassembled WGS sequence"/>
</dbReference>
<dbReference type="InterPro" id="IPR001387">
    <property type="entry name" value="Cro/C1-type_HTH"/>
</dbReference>
<proteinExistence type="predicted"/>
<organism evidence="2 3">
    <name type="scientific">Aquibium pacificus</name>
    <dbReference type="NCBI Taxonomy" id="3153579"/>
    <lineage>
        <taxon>Bacteria</taxon>
        <taxon>Pseudomonadati</taxon>
        <taxon>Pseudomonadota</taxon>
        <taxon>Alphaproteobacteria</taxon>
        <taxon>Hyphomicrobiales</taxon>
        <taxon>Phyllobacteriaceae</taxon>
        <taxon>Aquibium</taxon>
    </lineage>
</organism>
<dbReference type="Pfam" id="PF13744">
    <property type="entry name" value="HTH_37"/>
    <property type="match status" value="1"/>
</dbReference>
<dbReference type="EMBL" id="JBDPGJ010000001">
    <property type="protein sequence ID" value="MEX0404875.1"/>
    <property type="molecule type" value="Genomic_DNA"/>
</dbReference>
<dbReference type="CDD" id="cd00093">
    <property type="entry name" value="HTH_XRE"/>
    <property type="match status" value="1"/>
</dbReference>
<dbReference type="RefSeq" id="WP_367952739.1">
    <property type="nucleotide sequence ID" value="NZ_JBDPGJ010000001.1"/>
</dbReference>
<feature type="domain" description="HTH cro/C1-type" evidence="1">
    <location>
        <begin position="42"/>
        <end position="92"/>
    </location>
</feature>
<sequence>MTAQDTGIHESESNIFTELGLPDADRHFLKAQLVAEIFRLTKAEGLTQAKAASRMGISQPEVSRLFRGHFREYSVERLLGFLTAFDRDVEIIARPTEKAGGQGSITFRHETA</sequence>
<accession>A0ABV3SEY1</accession>
<name>A0ABV3SEY1_9HYPH</name>
<evidence type="ECO:0000313" key="2">
    <source>
        <dbReference type="EMBL" id="MEX0404875.1"/>
    </source>
</evidence>